<accession>A0A1R2BHS4</accession>
<evidence type="ECO:0000313" key="3">
    <source>
        <dbReference type="EMBL" id="OMJ76308.1"/>
    </source>
</evidence>
<dbReference type="AlphaFoldDB" id="A0A1R2BHS4"/>
<feature type="region of interest" description="Disordered" evidence="2">
    <location>
        <begin position="22"/>
        <end position="79"/>
    </location>
</feature>
<dbReference type="Proteomes" id="UP000187209">
    <property type="component" value="Unassembled WGS sequence"/>
</dbReference>
<dbReference type="EMBL" id="MPUH01000638">
    <property type="protein sequence ID" value="OMJ76308.1"/>
    <property type="molecule type" value="Genomic_DNA"/>
</dbReference>
<reference evidence="3 4" key="1">
    <citation type="submission" date="2016-11" db="EMBL/GenBank/DDBJ databases">
        <title>The macronuclear genome of Stentor coeruleus: a giant cell with tiny introns.</title>
        <authorList>
            <person name="Slabodnick M."/>
            <person name="Ruby J.G."/>
            <person name="Reiff S.B."/>
            <person name="Swart E.C."/>
            <person name="Gosai S."/>
            <person name="Prabakaran S."/>
            <person name="Witkowska E."/>
            <person name="Larue G.E."/>
            <person name="Fisher S."/>
            <person name="Freeman R.M."/>
            <person name="Gunawardena J."/>
            <person name="Chu W."/>
            <person name="Stover N.A."/>
            <person name="Gregory B.D."/>
            <person name="Nowacki M."/>
            <person name="Derisi J."/>
            <person name="Roy S.W."/>
            <person name="Marshall W.F."/>
            <person name="Sood P."/>
        </authorList>
    </citation>
    <scope>NUCLEOTIDE SEQUENCE [LARGE SCALE GENOMIC DNA]</scope>
    <source>
        <strain evidence="3">WM001</strain>
    </source>
</reference>
<evidence type="ECO:0000256" key="2">
    <source>
        <dbReference type="SAM" id="MobiDB-lite"/>
    </source>
</evidence>
<keyword evidence="4" id="KW-1185">Reference proteome</keyword>
<evidence type="ECO:0000256" key="1">
    <source>
        <dbReference type="SAM" id="Coils"/>
    </source>
</evidence>
<evidence type="ECO:0000313" key="4">
    <source>
        <dbReference type="Proteomes" id="UP000187209"/>
    </source>
</evidence>
<feature type="compositionally biased region" description="Polar residues" evidence="2">
    <location>
        <begin position="48"/>
        <end position="79"/>
    </location>
</feature>
<keyword evidence="1" id="KW-0175">Coiled coil</keyword>
<comment type="caution">
    <text evidence="3">The sequence shown here is derived from an EMBL/GenBank/DDBJ whole genome shotgun (WGS) entry which is preliminary data.</text>
</comment>
<feature type="compositionally biased region" description="Low complexity" evidence="2">
    <location>
        <begin position="32"/>
        <end position="41"/>
    </location>
</feature>
<name>A0A1R2BHS4_9CILI</name>
<proteinExistence type="predicted"/>
<feature type="coiled-coil region" evidence="1">
    <location>
        <begin position="525"/>
        <end position="617"/>
    </location>
</feature>
<protein>
    <submittedName>
        <fullName evidence="3">Uncharacterized protein</fullName>
    </submittedName>
</protein>
<gene>
    <name evidence="3" type="ORF">SteCoe_24334</name>
</gene>
<feature type="coiled-coil region" evidence="1">
    <location>
        <begin position="361"/>
        <end position="500"/>
    </location>
</feature>
<organism evidence="3 4">
    <name type="scientific">Stentor coeruleus</name>
    <dbReference type="NCBI Taxonomy" id="5963"/>
    <lineage>
        <taxon>Eukaryota</taxon>
        <taxon>Sar</taxon>
        <taxon>Alveolata</taxon>
        <taxon>Ciliophora</taxon>
        <taxon>Postciliodesmatophora</taxon>
        <taxon>Heterotrichea</taxon>
        <taxon>Heterotrichida</taxon>
        <taxon>Stentoridae</taxon>
        <taxon>Stentor</taxon>
    </lineage>
</organism>
<sequence>MSKTLKGYTIYTLTKSGQKTKFIPSVLSRPQSNKTTKTTSKNIEDPKTPQTQTNKENKNALQSSVSPTRSPNCPSQYSQKSVYKVVKDKFPTPSNEHLKNSPQKHSDSNRIFKVRSEYLSVRSPSMESSLAKDPEIVDANSKIKIEALTTKVKVLGTKTAEAIELKKALDSIITLQNVGDYKEPAKTSRNEKEESNFLIQDLVESKTIPQEIKNILMKIEKDNSIKTTDKKEFSNLDKKNNAKGLEKSSSLALSGCFDCSPQKSDIGSTKFSDTGPASPFQEVDCGFKLEKFNSVTDRGYRYSDQECNMTLDATPPLSHYTPRTSFTDSSLSPQSALKNIKLLESKVYKLGQEKQKYLTRENELKQSINTMKTQVTNLEKLKSFLESKLEKTVSKEAFDKKIADYETKLQVLSEELKKIKENYENAELSYRKELEKLANHNACTELTLAKLQIKHRELKEKTKEEKSQLLKRISESEKTVQQLLRELEIEKFKAEEASSKAKLLESKMKDPSSFKILEEDSDNQIKNLKDKLACSYKNNNELSQALQKEQENNKSITSALQNFETAQKAEVESLKKEIDRLNKIVKGYENNPVSDKKESEQRKMKEIIERLTDTLREKDRALESFKTGSGTFSMEKYEEICLLNKKLFEENRVLKIRVKALMTS</sequence>